<dbReference type="Proteomes" id="UP001154252">
    <property type="component" value="Unassembled WGS sequence"/>
</dbReference>
<reference evidence="4" key="1">
    <citation type="submission" date="2021-07" db="EMBL/GenBank/DDBJ databases">
        <authorList>
            <person name="Branca A.L. A."/>
        </authorList>
    </citation>
    <scope>NUCLEOTIDE SEQUENCE</scope>
</reference>
<dbReference type="AlphaFoldDB" id="A0A9W4K8V0"/>
<name>A0A9W4K8V0_9EURO</name>
<evidence type="ECO:0000259" key="3">
    <source>
        <dbReference type="PROSITE" id="PS51767"/>
    </source>
</evidence>
<sequence>MQTSIAQSFLAHNRLRPEASLRAMNTIPNTVRPFILFVLCHWFILSRGITEANSIFPLTWSDKSFGPDGPWQAVSVGIGSPSQTVALYPGGRWTSTILLSTICDNQTSWSSSTKCYADDAGVYNRNESPSAGDDAANTAGQWSDASLSGWAAQNVFYDNFDIGLGSTVPNVSMTGLSDAYQTYPNGRNYPIEVGILSMGAPALTHIWGYTMTFIASYMYTTASRRTPSYSYGIHIGSAKLGIPGSAWLGGYDSNRIMGETSAQPFTPFATNPGGNLVIKLQDIGLGVATGGSPWSYSRKTGLLSGSNSSLTAPLTVELDFTRPYLYLPQSTCDSIASTLPVTFNPDLGLYLWKTDDEIYRKIVTSPAYLSFIFQKDSTYSRNITIKVPFALLNLTLEPPLVSEATPYFPCYPSDNVYSLGRAFLQAAFVAEDFGTGKGYGSWFLAQAPGPGLVDVPDQTTIEVSSSSIPATDNSWEASWKSHWTALPSSKATSNSAASTSGSNASKSGSSDLSRETTIGIGVGCGVGAAALVCGSAWLFVIRRRRNSRQSAGEANSPSTEEGPGIKIVPTGYWQHVPAELRGNDYDLSYGIPEAPGSLPQKHEHRYELS</sequence>
<comment type="caution">
    <text evidence="4">The sequence shown here is derived from an EMBL/GenBank/DDBJ whole genome shotgun (WGS) entry which is preliminary data.</text>
</comment>
<evidence type="ECO:0000256" key="1">
    <source>
        <dbReference type="SAM" id="MobiDB-lite"/>
    </source>
</evidence>
<keyword evidence="2" id="KW-0812">Transmembrane</keyword>
<keyword evidence="2" id="KW-1133">Transmembrane helix</keyword>
<keyword evidence="2" id="KW-0472">Membrane</keyword>
<dbReference type="InterPro" id="IPR033121">
    <property type="entry name" value="PEPTIDASE_A1"/>
</dbReference>
<protein>
    <recommendedName>
        <fullName evidence="3">Peptidase A1 domain-containing protein</fullName>
    </recommendedName>
</protein>
<accession>A0A9W4K8V0</accession>
<evidence type="ECO:0000313" key="5">
    <source>
        <dbReference type="Proteomes" id="UP001154252"/>
    </source>
</evidence>
<evidence type="ECO:0000313" key="4">
    <source>
        <dbReference type="EMBL" id="CAG8893181.1"/>
    </source>
</evidence>
<dbReference type="Gene3D" id="2.40.70.10">
    <property type="entry name" value="Acid Proteases"/>
    <property type="match status" value="2"/>
</dbReference>
<dbReference type="SUPFAM" id="SSF50630">
    <property type="entry name" value="Acid proteases"/>
    <property type="match status" value="1"/>
</dbReference>
<keyword evidence="5" id="KW-1185">Reference proteome</keyword>
<feature type="region of interest" description="Disordered" evidence="1">
    <location>
        <begin position="490"/>
        <end position="512"/>
    </location>
</feature>
<feature type="compositionally biased region" description="Low complexity" evidence="1">
    <location>
        <begin position="490"/>
        <end position="510"/>
    </location>
</feature>
<evidence type="ECO:0000256" key="2">
    <source>
        <dbReference type="SAM" id="Phobius"/>
    </source>
</evidence>
<dbReference type="PROSITE" id="PS51767">
    <property type="entry name" value="PEPTIDASE_A1"/>
    <property type="match status" value="1"/>
</dbReference>
<organism evidence="4 5">
    <name type="scientific">Penicillium egyptiacum</name>
    <dbReference type="NCBI Taxonomy" id="1303716"/>
    <lineage>
        <taxon>Eukaryota</taxon>
        <taxon>Fungi</taxon>
        <taxon>Dikarya</taxon>
        <taxon>Ascomycota</taxon>
        <taxon>Pezizomycotina</taxon>
        <taxon>Eurotiomycetes</taxon>
        <taxon>Eurotiomycetidae</taxon>
        <taxon>Eurotiales</taxon>
        <taxon>Aspergillaceae</taxon>
        <taxon>Penicillium</taxon>
    </lineage>
</organism>
<proteinExistence type="predicted"/>
<feature type="transmembrane region" description="Helical" evidence="2">
    <location>
        <begin position="518"/>
        <end position="540"/>
    </location>
</feature>
<dbReference type="InterPro" id="IPR021109">
    <property type="entry name" value="Peptidase_aspartic_dom_sf"/>
</dbReference>
<gene>
    <name evidence="4" type="ORF">PEGY_LOCUS3414</name>
</gene>
<feature type="domain" description="Peptidase A1" evidence="3">
    <location>
        <begin position="72"/>
        <end position="442"/>
    </location>
</feature>
<dbReference type="EMBL" id="CAJVRC010000846">
    <property type="protein sequence ID" value="CAG8893181.1"/>
    <property type="molecule type" value="Genomic_DNA"/>
</dbReference>
<dbReference type="OrthoDB" id="4074350at2759"/>